<sequence length="188" mass="21080">MLSPKEIGPKVREIRAVADVTKDGRAPMCSLSGAKLPGSPKTVTRQFNNATRGKGEIAYVQTIALYGSPDEAKKAYAALQDKAKSCPPKRNVAAKRIRENFTLFSHKDTWKFDTDSVGNWMHARGTERQQYPSTTSKYNILHLMYDYASYGNLLVSSIYYERTEPKESGDPTSRRATEVLKKQLQKLG</sequence>
<proteinExistence type="predicted"/>
<accession>A0A7W3LID7</accession>
<protein>
    <submittedName>
        <fullName evidence="1">Uncharacterized protein</fullName>
    </submittedName>
</protein>
<reference evidence="1 2" key="1">
    <citation type="submission" date="2020-08" db="EMBL/GenBank/DDBJ databases">
        <title>Genomic Encyclopedia of Type Strains, Phase IV (KMG-IV): sequencing the most valuable type-strain genomes for metagenomic binning, comparative biology and taxonomic classification.</title>
        <authorList>
            <person name="Goeker M."/>
        </authorList>
    </citation>
    <scope>NUCLEOTIDE SEQUENCE [LARGE SCALE GENOMIC DNA]</scope>
    <source>
        <strain evidence="1 2">DSM 44197</strain>
    </source>
</reference>
<dbReference type="Proteomes" id="UP000572680">
    <property type="component" value="Unassembled WGS sequence"/>
</dbReference>
<name>A0A7W3LID7_ACTNM</name>
<gene>
    <name evidence="1" type="ORF">HNR61_000248</name>
</gene>
<organism evidence="1 2">
    <name type="scientific">Actinomadura namibiensis</name>
    <dbReference type="NCBI Taxonomy" id="182080"/>
    <lineage>
        <taxon>Bacteria</taxon>
        <taxon>Bacillati</taxon>
        <taxon>Actinomycetota</taxon>
        <taxon>Actinomycetes</taxon>
        <taxon>Streptosporangiales</taxon>
        <taxon>Thermomonosporaceae</taxon>
        <taxon>Actinomadura</taxon>
    </lineage>
</organism>
<dbReference type="RefSeq" id="WP_182841259.1">
    <property type="nucleotide sequence ID" value="NZ_BAAALP010000015.1"/>
</dbReference>
<evidence type="ECO:0000313" key="2">
    <source>
        <dbReference type="Proteomes" id="UP000572680"/>
    </source>
</evidence>
<comment type="caution">
    <text evidence="1">The sequence shown here is derived from an EMBL/GenBank/DDBJ whole genome shotgun (WGS) entry which is preliminary data.</text>
</comment>
<evidence type="ECO:0000313" key="1">
    <source>
        <dbReference type="EMBL" id="MBA8948650.1"/>
    </source>
</evidence>
<dbReference type="AlphaFoldDB" id="A0A7W3LID7"/>
<dbReference type="EMBL" id="JACJIA010000001">
    <property type="protein sequence ID" value="MBA8948650.1"/>
    <property type="molecule type" value="Genomic_DNA"/>
</dbReference>
<keyword evidence="2" id="KW-1185">Reference proteome</keyword>